<gene>
    <name evidence="9" type="ORF">ODALV1_LOCUS4598</name>
</gene>
<dbReference type="Pfam" id="PF08395">
    <property type="entry name" value="7tm_7"/>
    <property type="match status" value="1"/>
</dbReference>
<feature type="transmembrane region" description="Helical" evidence="8">
    <location>
        <begin position="296"/>
        <end position="319"/>
    </location>
</feature>
<feature type="transmembrane region" description="Helical" evidence="8">
    <location>
        <begin position="71"/>
        <end position="88"/>
    </location>
</feature>
<dbReference type="InterPro" id="IPR013604">
    <property type="entry name" value="7TM_chemorcpt"/>
</dbReference>
<evidence type="ECO:0000256" key="7">
    <source>
        <dbReference type="ARBA" id="ARBA00023224"/>
    </source>
</evidence>
<name>A0ABP1PYK1_9HEXA</name>
<protein>
    <recommendedName>
        <fullName evidence="11">Gustatory receptor</fullName>
    </recommendedName>
</protein>
<dbReference type="EMBL" id="CAXLJM020000014">
    <property type="protein sequence ID" value="CAL8080279.1"/>
    <property type="molecule type" value="Genomic_DNA"/>
</dbReference>
<evidence type="ECO:0000256" key="1">
    <source>
        <dbReference type="ARBA" id="ARBA00004651"/>
    </source>
</evidence>
<evidence type="ECO:0000256" key="5">
    <source>
        <dbReference type="ARBA" id="ARBA00023136"/>
    </source>
</evidence>
<feature type="transmembrane region" description="Helical" evidence="8">
    <location>
        <begin position="331"/>
        <end position="353"/>
    </location>
</feature>
<feature type="transmembrane region" description="Helical" evidence="8">
    <location>
        <begin position="407"/>
        <end position="429"/>
    </location>
</feature>
<comment type="subcellular location">
    <subcellularLocation>
        <location evidence="1">Cell membrane</location>
        <topology evidence="1">Multi-pass membrane protein</topology>
    </subcellularLocation>
</comment>
<evidence type="ECO:0000256" key="8">
    <source>
        <dbReference type="SAM" id="Phobius"/>
    </source>
</evidence>
<feature type="transmembrane region" description="Helical" evidence="8">
    <location>
        <begin position="170"/>
        <end position="190"/>
    </location>
</feature>
<evidence type="ECO:0000256" key="6">
    <source>
        <dbReference type="ARBA" id="ARBA00023170"/>
    </source>
</evidence>
<keyword evidence="10" id="KW-1185">Reference proteome</keyword>
<comment type="caution">
    <text evidence="9">The sequence shown here is derived from an EMBL/GenBank/DDBJ whole genome shotgun (WGS) entry which is preliminary data.</text>
</comment>
<keyword evidence="5 8" id="KW-0472">Membrane</keyword>
<sequence>MRKLKAASISYPSKLTPSSQNSEKLAVINLIYQAGKYPLLHNRLMVFWPFTIATCGESDRKFLKFHLPNRALPFTFLCMALSICYFLNYINSQFMSTDTFTKLDKMCIIVWDIIIIGGDVVNRIYGIVKLSNFKSFWFELVDIVEQFFELVPKSDIDVKFQRLNRWGLKWTLSFALLGITLFSTGTYFFGVALKDTLLNVMIIAYLFFIIVVSTGRVFLVIFFLKIITFGFTICKIALESLPNKANNVDIMDYLKPQKNTNKNGFMSNSNIISTKLDKILKLIQSLEASVIHFNSLFTVVLFLDTVYSFAQILFSMYLLHLESEGKHATYYVSMAMQVVISSMSVICLCIAASQLTVECDEMVGKFQDLSPETVSTNYYKVQLIVKRLASDPPRIKVSNLFVIQESLLGAALNTIAAYLVVLIQMRIVFA</sequence>
<keyword evidence="2" id="KW-1003">Cell membrane</keyword>
<organism evidence="9 10">
    <name type="scientific">Orchesella dallaii</name>
    <dbReference type="NCBI Taxonomy" id="48710"/>
    <lineage>
        <taxon>Eukaryota</taxon>
        <taxon>Metazoa</taxon>
        <taxon>Ecdysozoa</taxon>
        <taxon>Arthropoda</taxon>
        <taxon>Hexapoda</taxon>
        <taxon>Collembola</taxon>
        <taxon>Entomobryomorpha</taxon>
        <taxon>Entomobryoidea</taxon>
        <taxon>Orchesellidae</taxon>
        <taxon>Orchesellinae</taxon>
        <taxon>Orchesella</taxon>
    </lineage>
</organism>
<evidence type="ECO:0000256" key="3">
    <source>
        <dbReference type="ARBA" id="ARBA00022692"/>
    </source>
</evidence>
<dbReference type="PANTHER" id="PTHR21143:SF121">
    <property type="entry name" value="GUSTATORY AND ODORANT RECEPTOR 21A"/>
    <property type="match status" value="1"/>
</dbReference>
<dbReference type="PANTHER" id="PTHR21143">
    <property type="entry name" value="INVERTEBRATE GUSTATORY RECEPTOR"/>
    <property type="match status" value="1"/>
</dbReference>
<evidence type="ECO:0000256" key="4">
    <source>
        <dbReference type="ARBA" id="ARBA00022989"/>
    </source>
</evidence>
<reference evidence="9 10" key="1">
    <citation type="submission" date="2024-08" db="EMBL/GenBank/DDBJ databases">
        <authorList>
            <person name="Cucini C."/>
            <person name="Frati F."/>
        </authorList>
    </citation>
    <scope>NUCLEOTIDE SEQUENCE [LARGE SCALE GENOMIC DNA]</scope>
</reference>
<dbReference type="Proteomes" id="UP001642540">
    <property type="component" value="Unassembled WGS sequence"/>
</dbReference>
<evidence type="ECO:0000313" key="10">
    <source>
        <dbReference type="Proteomes" id="UP001642540"/>
    </source>
</evidence>
<feature type="transmembrane region" description="Helical" evidence="8">
    <location>
        <begin position="108"/>
        <end position="128"/>
    </location>
</feature>
<keyword evidence="6" id="KW-0675">Receptor</keyword>
<keyword evidence="3 8" id="KW-0812">Transmembrane</keyword>
<evidence type="ECO:0008006" key="11">
    <source>
        <dbReference type="Google" id="ProtNLM"/>
    </source>
</evidence>
<accession>A0ABP1PYK1</accession>
<keyword evidence="7" id="KW-0807">Transducer</keyword>
<proteinExistence type="predicted"/>
<keyword evidence="4 8" id="KW-1133">Transmembrane helix</keyword>
<evidence type="ECO:0000313" key="9">
    <source>
        <dbReference type="EMBL" id="CAL8080279.1"/>
    </source>
</evidence>
<evidence type="ECO:0000256" key="2">
    <source>
        <dbReference type="ARBA" id="ARBA00022475"/>
    </source>
</evidence>